<protein>
    <submittedName>
        <fullName evidence="2">Uncharacterized protein</fullName>
    </submittedName>
</protein>
<dbReference type="EMBL" id="MG599875">
    <property type="protein sequence ID" value="AVM87131.1"/>
    <property type="molecule type" value="Genomic_RNA"/>
</dbReference>
<feature type="transmembrane region" description="Helical" evidence="1">
    <location>
        <begin position="514"/>
        <end position="532"/>
    </location>
</feature>
<organism evidence="2">
    <name type="scientific">Hainan astro-like virus 1</name>
    <dbReference type="NCBI Taxonomy" id="2116149"/>
    <lineage>
        <taxon>Viruses</taxon>
        <taxon>Riboviria</taxon>
    </lineage>
</organism>
<reference evidence="2" key="1">
    <citation type="journal article" date="2018" name="Nature">
        <title>The evolutionary history of vertebrate RNA viruses.</title>
        <authorList>
            <person name="Shi M."/>
            <person name="Lin X.D."/>
            <person name="Chen X."/>
            <person name="Tian J.H."/>
            <person name="Chen L.J."/>
            <person name="Li K."/>
            <person name="Wang W."/>
            <person name="Eden J.S."/>
            <person name="Shen J.J."/>
            <person name="Liu L."/>
            <person name="Holmes E.C."/>
            <person name="Zhang Y.Z."/>
        </authorList>
    </citation>
    <scope>NUCLEOTIDE SEQUENCE</scope>
    <source>
        <strain evidence="2">LPXYF118785</strain>
    </source>
</reference>
<keyword evidence="1" id="KW-0472">Membrane</keyword>
<evidence type="ECO:0000256" key="1">
    <source>
        <dbReference type="SAM" id="Phobius"/>
    </source>
</evidence>
<name>A0A2P1GMC5_9VIRU</name>
<sequence length="966" mass="108882">MMVRKPILSQACLALLLMVCLMHFHPSHSQNAPTCQVREDGQWWRHHQAPVQLQQNYISQHVARNAYSWQHYGSGAIWDENTWNVGFRIFQECASPTTGENYFSRHCNEQSYQVNLGIRYSAGPTPYTEIVLETHTWVHTRIVMEYNQNQNSERVNKGQQQTVIIQKRGFHNCTHHFGDLPWKEQRPSFLVGFVCGGGFLGVEIYSRPSSLPICLPILYRCNADGKTNDFVEQGKICMTKRQWCHEWPTNCGPQCQKECAEYRTTTILPTTTPKLPTVPGLVLPIQCVTKYQMSNWTDGCQQMNPFIFDIWCKKEGYYKNQPDLLPRPKCPPPPHDPEKWNDGCQQMNSTHLESMCSQNKQCPTRPPKVSITSTPEGSTVCVTNGALTMKMLGIVTTSVLSMEVSSPQNSAAVTILLLTTGIVYTTAAPLNVSGQEHNVSYFGQSCQMDCNDLKCIPHGNCSWWCDGKANYTGQCGHICWIDPAGHVRCRILEWMITEQVLHWLLNEGHWSDKVILAAILILFLFWLIYWRAWKWMKPIMMLPFCQVRGSMLYKKQLPGFATRLRSNGATFTTKNWCLMLLIAILTCFQVRPTRAVNVGPSDFGRMFTNGSVSFTFLTMYEWYNKTGYGLETCLEQYPEISAHMKCCSDECGAQGLTSDCRVNDKNVCGFASHGGGGWTTGCFCISSNIYDATCKGRCRRIVDIIDFTDSGDFTGLFTWSQGGNSTMVLLNHTGTTVFNHANFTNVSVTVSGCIGENPGRLGFPRGFQVPPIDVTGCPIYKNGYLQEGCVTTVEVGYQEAHATCHLPPNCHGQHKVINGKVTHGGFESFLTCGVQFKWSEYPCQPDSQATLVGCDGGSRCYIVFNNCTSCCWKGSSVVSGQKIPVPCNNCTFNGTYYDGEQYQDIYHRAFQPKTEHGKGNWEAGLRNGLVSFWEKITSWIGDWKWVIVALVALFVLLFLIFIFKPH</sequence>
<feature type="transmembrane region" description="Helical" evidence="1">
    <location>
        <begin position="945"/>
        <end position="963"/>
    </location>
</feature>
<proteinExistence type="predicted"/>
<keyword evidence="1" id="KW-1133">Transmembrane helix</keyword>
<keyword evidence="1" id="KW-0812">Transmembrane</keyword>
<accession>A0A2P1GMC5</accession>
<evidence type="ECO:0000313" key="2">
    <source>
        <dbReference type="EMBL" id="AVM87131.1"/>
    </source>
</evidence>